<feature type="region of interest" description="Disordered" evidence="4">
    <location>
        <begin position="1"/>
        <end position="47"/>
    </location>
</feature>
<dbReference type="GO" id="GO:0005886">
    <property type="term" value="C:plasma membrane"/>
    <property type="evidence" value="ECO:0007669"/>
    <property type="project" value="TreeGrafter"/>
</dbReference>
<keyword evidence="2" id="KW-0547">Nucleotide-binding</keyword>
<dbReference type="Proteomes" id="UP000178808">
    <property type="component" value="Unassembled WGS sequence"/>
</dbReference>
<dbReference type="PANTHER" id="PTHR30258:SF1">
    <property type="entry name" value="PROTEIN TRANSPORT PROTEIN HOFB HOMOLOG"/>
    <property type="match status" value="1"/>
</dbReference>
<dbReference type="GO" id="GO:0005524">
    <property type="term" value="F:ATP binding"/>
    <property type="evidence" value="ECO:0007669"/>
    <property type="project" value="UniProtKB-KW"/>
</dbReference>
<dbReference type="InterPro" id="IPR003593">
    <property type="entry name" value="AAA+_ATPase"/>
</dbReference>
<dbReference type="AlphaFoldDB" id="A0A1G1Z5Y4"/>
<keyword evidence="3" id="KW-0067">ATP-binding</keyword>
<evidence type="ECO:0000256" key="4">
    <source>
        <dbReference type="SAM" id="MobiDB-lite"/>
    </source>
</evidence>
<reference evidence="6 7" key="1">
    <citation type="journal article" date="2016" name="Nat. Commun.">
        <title>Thousands of microbial genomes shed light on interconnected biogeochemical processes in an aquifer system.</title>
        <authorList>
            <person name="Anantharaman K."/>
            <person name="Brown C.T."/>
            <person name="Hug L.A."/>
            <person name="Sharon I."/>
            <person name="Castelle C.J."/>
            <person name="Probst A.J."/>
            <person name="Thomas B.C."/>
            <person name="Singh A."/>
            <person name="Wilkins M.J."/>
            <person name="Karaoz U."/>
            <person name="Brodie E.L."/>
            <person name="Williams K.H."/>
            <person name="Hubbard S.S."/>
            <person name="Banfield J.F."/>
        </authorList>
    </citation>
    <scope>NUCLEOTIDE SEQUENCE [LARGE SCALE GENOMIC DNA]</scope>
</reference>
<dbReference type="PROSITE" id="PS00662">
    <property type="entry name" value="T2SP_E"/>
    <property type="match status" value="1"/>
</dbReference>
<evidence type="ECO:0000259" key="5">
    <source>
        <dbReference type="PROSITE" id="PS00662"/>
    </source>
</evidence>
<accession>A0A1G1Z5Y4</accession>
<dbReference type="EMBL" id="MHIZ01000025">
    <property type="protein sequence ID" value="OGY60038.1"/>
    <property type="molecule type" value="Genomic_DNA"/>
</dbReference>
<protein>
    <recommendedName>
        <fullName evidence="5">Bacterial type II secretion system protein E domain-containing protein</fullName>
    </recommendedName>
</protein>
<dbReference type="SMART" id="SM00382">
    <property type="entry name" value="AAA"/>
    <property type="match status" value="1"/>
</dbReference>
<evidence type="ECO:0000256" key="3">
    <source>
        <dbReference type="ARBA" id="ARBA00022840"/>
    </source>
</evidence>
<feature type="domain" description="Bacterial type II secretion system protein E" evidence="5">
    <location>
        <begin position="274"/>
        <end position="288"/>
    </location>
</feature>
<dbReference type="GO" id="GO:0016887">
    <property type="term" value="F:ATP hydrolysis activity"/>
    <property type="evidence" value="ECO:0007669"/>
    <property type="project" value="TreeGrafter"/>
</dbReference>
<dbReference type="InterPro" id="IPR001482">
    <property type="entry name" value="T2SS/T4SS_dom"/>
</dbReference>
<comment type="similarity">
    <text evidence="1">Belongs to the GSP E family.</text>
</comment>
<evidence type="ECO:0000256" key="2">
    <source>
        <dbReference type="ARBA" id="ARBA00022741"/>
    </source>
</evidence>
<sequence>MADNKKQKTETPEEKVRKSAAENVTPKEEVKLGEQKEGQKPETSVKKEEESTYLWKNTELERKLEVSPNEISIIEIVDAMVNDAFQLRTSDIHIDPEETELKVRFRIDGVLQDFVPIPKELHSEIITRIKVLSGLRTDEHQAAQDGRFKANIHDYGQIDLRVSIAPTYYGENCVMRLLAAEGEIMTLEILGYSEEHLEIINRAIKKPYGMILATGPTGSGKTTTLYAILKKLNRREVSIITLEDPVEYSIEGINQIQVNPRTGMTFAQGLRFILRQDPDIIMVGEIRDNEAANIAVNAAMTGHLLLSTLHTNDATVTIPRLLDMGVEPFLIASTVNIAMGQRLVRTLCTQCRVPKKLTNTEIENVRGLMNQKFLAILEKNEGFYGPKGCEICGGSGYRGRIGIHEILEIDDDIRELVMKRMNAKEIRNYAIKKGMTTMFEDGIEKAAQGLTTIEEIFRVFHE</sequence>
<comment type="caution">
    <text evidence="6">The sequence shown here is derived from an EMBL/GenBank/DDBJ whole genome shotgun (WGS) entry which is preliminary data.</text>
</comment>
<dbReference type="Pfam" id="PF00437">
    <property type="entry name" value="T2SSE"/>
    <property type="match status" value="1"/>
</dbReference>
<dbReference type="PANTHER" id="PTHR30258">
    <property type="entry name" value="TYPE II SECRETION SYSTEM PROTEIN GSPE-RELATED"/>
    <property type="match status" value="1"/>
</dbReference>
<evidence type="ECO:0000313" key="7">
    <source>
        <dbReference type="Proteomes" id="UP000178808"/>
    </source>
</evidence>
<name>A0A1G1Z5Y4_9BACT</name>
<gene>
    <name evidence="6" type="ORF">A3I31_00030</name>
</gene>
<proteinExistence type="inferred from homology"/>
<evidence type="ECO:0000313" key="6">
    <source>
        <dbReference type="EMBL" id="OGY60038.1"/>
    </source>
</evidence>
<organism evidence="6 7">
    <name type="scientific">Candidatus Colwellbacteria bacterium RIFCSPLOWO2_02_FULL_44_20b</name>
    <dbReference type="NCBI Taxonomy" id="1797691"/>
    <lineage>
        <taxon>Bacteria</taxon>
        <taxon>Candidatus Colwelliibacteriota</taxon>
    </lineage>
</organism>
<evidence type="ECO:0000256" key="1">
    <source>
        <dbReference type="ARBA" id="ARBA00006611"/>
    </source>
</evidence>
<dbReference type="Gene3D" id="3.40.50.300">
    <property type="entry name" value="P-loop containing nucleotide triphosphate hydrolases"/>
    <property type="match status" value="1"/>
</dbReference>
<dbReference type="InterPro" id="IPR027417">
    <property type="entry name" value="P-loop_NTPase"/>
</dbReference>
<dbReference type="FunFam" id="3.40.50.300:FF:000398">
    <property type="entry name" value="Type IV pilus assembly ATPase PilB"/>
    <property type="match status" value="1"/>
</dbReference>
<dbReference type="Gene3D" id="3.30.450.90">
    <property type="match status" value="1"/>
</dbReference>
<dbReference type="SUPFAM" id="SSF52540">
    <property type="entry name" value="P-loop containing nucleoside triphosphate hydrolases"/>
    <property type="match status" value="1"/>
</dbReference>
<dbReference type="CDD" id="cd01129">
    <property type="entry name" value="PulE-GspE-like"/>
    <property type="match status" value="1"/>
</dbReference>